<feature type="region of interest" description="Disordered" evidence="1">
    <location>
        <begin position="13"/>
        <end position="34"/>
    </location>
</feature>
<evidence type="ECO:0000256" key="1">
    <source>
        <dbReference type="SAM" id="MobiDB-lite"/>
    </source>
</evidence>
<sequence length="68" mass="7581">MLDGIQAQKVALTERHDKDRFVENHPDTKSSDTQLARYCQQGRSYSLCGAIRAGKPASHFDDVIYPSG</sequence>
<dbReference type="Proteomes" id="UP001317963">
    <property type="component" value="Chromosome"/>
</dbReference>
<keyword evidence="3" id="KW-1185">Reference proteome</keyword>
<dbReference type="RefSeq" id="WP_279241730.1">
    <property type="nucleotide sequence ID" value="NZ_CP036501.1"/>
</dbReference>
<proteinExistence type="predicted"/>
<evidence type="ECO:0000313" key="2">
    <source>
        <dbReference type="EMBL" id="UZP75249.1"/>
    </source>
</evidence>
<dbReference type="EMBL" id="CP036501">
    <property type="protein sequence ID" value="UZP75249.1"/>
    <property type="molecule type" value="Genomic_DNA"/>
</dbReference>
<protein>
    <submittedName>
        <fullName evidence="2">Uncharacterized protein</fullName>
    </submittedName>
</protein>
<organism evidence="2 3">
    <name type="scientific">Candidatus Paraluminiphilus aquimaris</name>
    <dbReference type="NCBI Taxonomy" id="2518994"/>
    <lineage>
        <taxon>Bacteria</taxon>
        <taxon>Pseudomonadati</taxon>
        <taxon>Pseudomonadota</taxon>
        <taxon>Gammaproteobacteria</taxon>
        <taxon>Cellvibrionales</taxon>
        <taxon>Halieaceae</taxon>
        <taxon>Candidatus Paraluminiphilus</taxon>
    </lineage>
</organism>
<reference evidence="2 3" key="1">
    <citation type="submission" date="2019-02" db="EMBL/GenBank/DDBJ databases">
        <title>Halieaceae_genomes.</title>
        <authorList>
            <person name="Li S.-H."/>
        </authorList>
    </citation>
    <scope>NUCLEOTIDE SEQUENCE [LARGE SCALE GENOMIC DNA]</scope>
    <source>
        <strain evidence="2 3">JH123</strain>
    </source>
</reference>
<name>A0ABY6Q848_9GAMM</name>
<accession>A0ABY6Q848</accession>
<gene>
    <name evidence="2" type="ORF">E0F26_11100</name>
</gene>
<feature type="compositionally biased region" description="Basic and acidic residues" evidence="1">
    <location>
        <begin position="13"/>
        <end position="30"/>
    </location>
</feature>
<evidence type="ECO:0000313" key="3">
    <source>
        <dbReference type="Proteomes" id="UP001317963"/>
    </source>
</evidence>